<name>A0ABX6SW72_9ACTN</name>
<evidence type="ECO:0000313" key="4">
    <source>
        <dbReference type="Proteomes" id="UP000515871"/>
    </source>
</evidence>
<keyword evidence="2" id="KW-1133">Transmembrane helix</keyword>
<keyword evidence="4" id="KW-1185">Reference proteome</keyword>
<dbReference type="RefSeq" id="WP_154595702.1">
    <property type="nucleotide sequence ID" value="NZ_CP060587.1"/>
</dbReference>
<sequence length="222" mass="23284">MSDHQDGRRTTRRWLTSLAGLVAAATLAWIVWAILDDQSDASDAPKASSEPATPTEPPQSPTPTATGKPSSAVVPTDEPSPVATDPAGERIALDPVRPADTAKLSRAVSIRVVKIEAVTSKIVLPSDKKGPAVRISVKVANRSNARLDTRFAVVNAYHGDDLVPANVLSEPGGRPIPTSIAAGKTATGVYLFDIGPKARSNVTLEVDLAPQLPVARFAGTFR</sequence>
<evidence type="ECO:0000256" key="2">
    <source>
        <dbReference type="SAM" id="Phobius"/>
    </source>
</evidence>
<keyword evidence="2" id="KW-0812">Transmembrane</keyword>
<dbReference type="EMBL" id="CP060587">
    <property type="protein sequence ID" value="QNL94990.1"/>
    <property type="molecule type" value="Genomic_DNA"/>
</dbReference>
<feature type="transmembrane region" description="Helical" evidence="2">
    <location>
        <begin position="14"/>
        <end position="35"/>
    </location>
</feature>
<evidence type="ECO:0000313" key="3">
    <source>
        <dbReference type="EMBL" id="QNL94990.1"/>
    </source>
</evidence>
<dbReference type="Proteomes" id="UP000515871">
    <property type="component" value="Chromosome"/>
</dbReference>
<organism evidence="3 4">
    <name type="scientific">Aeromicrobium senzhongii</name>
    <dbReference type="NCBI Taxonomy" id="2663859"/>
    <lineage>
        <taxon>Bacteria</taxon>
        <taxon>Bacillati</taxon>
        <taxon>Actinomycetota</taxon>
        <taxon>Actinomycetes</taxon>
        <taxon>Propionibacteriales</taxon>
        <taxon>Nocardioidaceae</taxon>
        <taxon>Aeromicrobium</taxon>
    </lineage>
</organism>
<evidence type="ECO:0000256" key="1">
    <source>
        <dbReference type="SAM" id="MobiDB-lite"/>
    </source>
</evidence>
<protein>
    <recommendedName>
        <fullName evidence="5">DUF4352 domain-containing protein</fullName>
    </recommendedName>
</protein>
<evidence type="ECO:0008006" key="5">
    <source>
        <dbReference type="Google" id="ProtNLM"/>
    </source>
</evidence>
<reference evidence="3 4" key="1">
    <citation type="submission" date="2020-08" db="EMBL/GenBank/DDBJ databases">
        <title>Novel species in genus Aeromicrobium.</title>
        <authorList>
            <person name="Zhang G."/>
        </authorList>
    </citation>
    <scope>NUCLEOTIDE SEQUENCE [LARGE SCALE GENOMIC DNA]</scope>
    <source>
        <strain evidence="4">zg-629</strain>
    </source>
</reference>
<accession>A0ABX6SW72</accession>
<proteinExistence type="predicted"/>
<feature type="region of interest" description="Disordered" evidence="1">
    <location>
        <begin position="40"/>
        <end position="95"/>
    </location>
</feature>
<gene>
    <name evidence="3" type="ORF">H9L21_03300</name>
</gene>
<keyword evidence="2" id="KW-0472">Membrane</keyword>